<organism evidence="2 3">
    <name type="scientific">Colletotrichum melonis</name>
    <dbReference type="NCBI Taxonomy" id="1209925"/>
    <lineage>
        <taxon>Eukaryota</taxon>
        <taxon>Fungi</taxon>
        <taxon>Dikarya</taxon>
        <taxon>Ascomycota</taxon>
        <taxon>Pezizomycotina</taxon>
        <taxon>Sordariomycetes</taxon>
        <taxon>Hypocreomycetidae</taxon>
        <taxon>Glomerellales</taxon>
        <taxon>Glomerellaceae</taxon>
        <taxon>Colletotrichum</taxon>
        <taxon>Colletotrichum acutatum species complex</taxon>
    </lineage>
</organism>
<sequence>MQSLTPHVFRPRAFKWDSIFRSYEWEDSSYIDTLADEYDAAGTPLEIFLNTLDHSPLNDFETPIFRALCPDEVFVAIRSGRAPDDPVAWIHDRGTDGTREYNGRSWRAFILQFHMHYFSWSRSRSEKRDTRLMPGGGPVRETIDITFLSRFPDIELNGQSEFLYEGQTSLVVSGWNRTVWTACSLTETYFYPDLQDPNNEELLLHYTDPDVQDWDAIAAADVTVGRIMITDPREYFLMVLKIRSKKCRDEWKSVLYNMRFRVIKYLKDPHIPQERPKATLGNAEDQTDAVEQSERWARQSSDILFKLIGALSKTITSWETFSLGDAVSLQYSFPPSHDNPVDHMLYDIGIMFDELRKILADFKQLELLIERFKSNSHSAPTLEYLDWEEARTYLTTSPSPSASGDERYCDIWTLVPARAIANMHATLHKELGDSKTVGRSETPATNKPCGVHRNEAGNA</sequence>
<comment type="caution">
    <text evidence="2">The sequence shown here is derived from an EMBL/GenBank/DDBJ whole genome shotgun (WGS) entry which is preliminary data.</text>
</comment>
<keyword evidence="3" id="KW-1185">Reference proteome</keyword>
<dbReference type="AlphaFoldDB" id="A0AAI9UJR5"/>
<name>A0AAI9UJR5_9PEZI</name>
<protein>
    <submittedName>
        <fullName evidence="2">Uncharacterized protein</fullName>
    </submittedName>
</protein>
<gene>
    <name evidence="2" type="ORF">CMEL01_02762</name>
</gene>
<dbReference type="Proteomes" id="UP001239795">
    <property type="component" value="Unassembled WGS sequence"/>
</dbReference>
<evidence type="ECO:0000313" key="3">
    <source>
        <dbReference type="Proteomes" id="UP001239795"/>
    </source>
</evidence>
<evidence type="ECO:0000256" key="1">
    <source>
        <dbReference type="SAM" id="MobiDB-lite"/>
    </source>
</evidence>
<proteinExistence type="predicted"/>
<evidence type="ECO:0000313" key="2">
    <source>
        <dbReference type="EMBL" id="KAK1459763.1"/>
    </source>
</evidence>
<feature type="region of interest" description="Disordered" evidence="1">
    <location>
        <begin position="432"/>
        <end position="459"/>
    </location>
</feature>
<reference evidence="2 3" key="1">
    <citation type="submission" date="2016-10" db="EMBL/GenBank/DDBJ databases">
        <title>The genome sequence of Colletotrichum fioriniae PJ7.</title>
        <authorList>
            <person name="Baroncelli R."/>
        </authorList>
    </citation>
    <scope>NUCLEOTIDE SEQUENCE [LARGE SCALE GENOMIC DNA]</scope>
    <source>
        <strain evidence="2">Col 31</strain>
    </source>
</reference>
<accession>A0AAI9UJR5</accession>
<dbReference type="EMBL" id="MLGG01000013">
    <property type="protein sequence ID" value="KAK1459763.1"/>
    <property type="molecule type" value="Genomic_DNA"/>
</dbReference>